<organism evidence="7 8">
    <name type="scientific">Arcicella aurantiaca</name>
    <dbReference type="NCBI Taxonomy" id="591202"/>
    <lineage>
        <taxon>Bacteria</taxon>
        <taxon>Pseudomonadati</taxon>
        <taxon>Bacteroidota</taxon>
        <taxon>Cytophagia</taxon>
        <taxon>Cytophagales</taxon>
        <taxon>Flectobacillaceae</taxon>
        <taxon>Arcicella</taxon>
    </lineage>
</organism>
<keyword evidence="2 3" id="KW-0186">Copper</keyword>
<keyword evidence="3" id="KW-0479">Metal-binding</keyword>
<dbReference type="CDD" id="cd02968">
    <property type="entry name" value="SCO"/>
    <property type="match status" value="1"/>
</dbReference>
<dbReference type="PANTHER" id="PTHR12151">
    <property type="entry name" value="ELECTRON TRANSPORT PROTIN SCO1/SENC FAMILY MEMBER"/>
    <property type="match status" value="1"/>
</dbReference>
<dbReference type="Proteomes" id="UP000245489">
    <property type="component" value="Unassembled WGS sequence"/>
</dbReference>
<dbReference type="GO" id="GO:0046872">
    <property type="term" value="F:metal ion binding"/>
    <property type="evidence" value="ECO:0007669"/>
    <property type="project" value="UniProtKB-KW"/>
</dbReference>
<gene>
    <name evidence="7" type="ORF">LV89_03615</name>
</gene>
<name>A0A316DUY7_9BACT</name>
<proteinExistence type="inferred from homology"/>
<dbReference type="InterPro" id="IPR003782">
    <property type="entry name" value="SCO1/SenC"/>
</dbReference>
<evidence type="ECO:0000256" key="4">
    <source>
        <dbReference type="PIRSR" id="PIRSR603782-2"/>
    </source>
</evidence>
<comment type="caution">
    <text evidence="7">The sequence shown here is derived from an EMBL/GenBank/DDBJ whole genome shotgun (WGS) entry which is preliminary data.</text>
</comment>
<feature type="domain" description="Thioredoxin" evidence="6">
    <location>
        <begin position="65"/>
        <end position="239"/>
    </location>
</feature>
<evidence type="ECO:0000256" key="1">
    <source>
        <dbReference type="ARBA" id="ARBA00010996"/>
    </source>
</evidence>
<feature type="binding site" evidence="3">
    <location>
        <position position="107"/>
    </location>
    <ligand>
        <name>Cu cation</name>
        <dbReference type="ChEBI" id="CHEBI:23378"/>
    </ligand>
</feature>
<comment type="similarity">
    <text evidence="1">Belongs to the SCO1/2 family.</text>
</comment>
<sequence>MTQKTMKAGILIAALVVPALIFLYLKGFGENHYELPYMIPLTDSTTGNIMLRKNPNPKWNQPEMDTVFHTIPNWKLTDENGKEFAGESLKGKIYVADFFFTRCETICPKMSTEFTRVQDTFSQNDDVQFASFSVDPSHDTPEVLQEYAKKYDAKAGKWHFLTGKKSQIYPLAIKGYFIPVADASEYDKAVKTPDETFIHSEKLILVDKDGHIRGFYDGTDKKDVDRLILEIRVLTKIYETKS</sequence>
<evidence type="ECO:0000259" key="6">
    <source>
        <dbReference type="PROSITE" id="PS51352"/>
    </source>
</evidence>
<dbReference type="RefSeq" id="WP_109744301.1">
    <property type="nucleotide sequence ID" value="NZ_QGGO01000022.1"/>
</dbReference>
<dbReference type="EMBL" id="QGGO01000022">
    <property type="protein sequence ID" value="PWK21901.1"/>
    <property type="molecule type" value="Genomic_DNA"/>
</dbReference>
<keyword evidence="5" id="KW-0472">Membrane</keyword>
<dbReference type="Gene3D" id="3.40.30.10">
    <property type="entry name" value="Glutaredoxin"/>
    <property type="match status" value="1"/>
</dbReference>
<dbReference type="PROSITE" id="PS51352">
    <property type="entry name" value="THIOREDOXIN_2"/>
    <property type="match status" value="1"/>
</dbReference>
<reference evidence="7 8" key="1">
    <citation type="submission" date="2018-05" db="EMBL/GenBank/DDBJ databases">
        <title>Genomic Encyclopedia of Archaeal and Bacterial Type Strains, Phase II (KMG-II): from individual species to whole genera.</title>
        <authorList>
            <person name="Goeker M."/>
        </authorList>
    </citation>
    <scope>NUCLEOTIDE SEQUENCE [LARGE SCALE GENOMIC DNA]</scope>
    <source>
        <strain evidence="7 8">DSM 22214</strain>
    </source>
</reference>
<keyword evidence="5" id="KW-0812">Transmembrane</keyword>
<keyword evidence="8" id="KW-1185">Reference proteome</keyword>
<evidence type="ECO:0000256" key="3">
    <source>
        <dbReference type="PIRSR" id="PIRSR603782-1"/>
    </source>
</evidence>
<feature type="transmembrane region" description="Helical" evidence="5">
    <location>
        <begin position="6"/>
        <end position="25"/>
    </location>
</feature>
<dbReference type="OrthoDB" id="9811998at2"/>
<dbReference type="SUPFAM" id="SSF52833">
    <property type="entry name" value="Thioredoxin-like"/>
    <property type="match status" value="1"/>
</dbReference>
<evidence type="ECO:0000313" key="8">
    <source>
        <dbReference type="Proteomes" id="UP000245489"/>
    </source>
</evidence>
<feature type="binding site" evidence="3">
    <location>
        <position position="103"/>
    </location>
    <ligand>
        <name>Cu cation</name>
        <dbReference type="ChEBI" id="CHEBI:23378"/>
    </ligand>
</feature>
<keyword evidence="5" id="KW-1133">Transmembrane helix</keyword>
<accession>A0A316DUY7</accession>
<evidence type="ECO:0000256" key="2">
    <source>
        <dbReference type="ARBA" id="ARBA00023008"/>
    </source>
</evidence>
<dbReference type="InterPro" id="IPR036249">
    <property type="entry name" value="Thioredoxin-like_sf"/>
</dbReference>
<protein>
    <submittedName>
        <fullName evidence="7">Protein SCO1/2</fullName>
    </submittedName>
</protein>
<feature type="binding site" evidence="3">
    <location>
        <position position="199"/>
    </location>
    <ligand>
        <name>Cu cation</name>
        <dbReference type="ChEBI" id="CHEBI:23378"/>
    </ligand>
</feature>
<keyword evidence="4" id="KW-1015">Disulfide bond</keyword>
<dbReference type="AlphaFoldDB" id="A0A316DUY7"/>
<evidence type="ECO:0000256" key="5">
    <source>
        <dbReference type="SAM" id="Phobius"/>
    </source>
</evidence>
<feature type="disulfide bond" description="Redox-active" evidence="4">
    <location>
        <begin position="103"/>
        <end position="107"/>
    </location>
</feature>
<evidence type="ECO:0000313" key="7">
    <source>
        <dbReference type="EMBL" id="PWK21901.1"/>
    </source>
</evidence>
<dbReference type="PANTHER" id="PTHR12151:SF25">
    <property type="entry name" value="LINALOOL DEHYDRATASE_ISOMERASE DOMAIN-CONTAINING PROTEIN"/>
    <property type="match status" value="1"/>
</dbReference>
<dbReference type="InterPro" id="IPR013766">
    <property type="entry name" value="Thioredoxin_domain"/>
</dbReference>
<dbReference type="Pfam" id="PF02630">
    <property type="entry name" value="SCO1-SenC"/>
    <property type="match status" value="1"/>
</dbReference>